<dbReference type="AlphaFoldDB" id="A0AAD5ZJQ4"/>
<dbReference type="EMBL" id="JAMRDG010000001">
    <property type="protein sequence ID" value="KAJ3699167.1"/>
    <property type="molecule type" value="Genomic_DNA"/>
</dbReference>
<dbReference type="PANTHER" id="PTHR33541">
    <property type="entry name" value="PROTEIN BIG GRAIN 1-LIKE A-RELATED"/>
    <property type="match status" value="1"/>
</dbReference>
<feature type="compositionally biased region" description="Pro residues" evidence="7">
    <location>
        <begin position="109"/>
        <end position="118"/>
    </location>
</feature>
<protein>
    <submittedName>
        <fullName evidence="8">Uncharacterized protein</fullName>
    </submittedName>
</protein>
<evidence type="ECO:0000313" key="8">
    <source>
        <dbReference type="EMBL" id="KAJ3699167.1"/>
    </source>
</evidence>
<keyword evidence="9" id="KW-1185">Reference proteome</keyword>
<feature type="compositionally biased region" description="Low complexity" evidence="7">
    <location>
        <begin position="82"/>
        <end position="95"/>
    </location>
</feature>
<keyword evidence="4" id="KW-1003">Cell membrane</keyword>
<dbReference type="GO" id="GO:0009734">
    <property type="term" value="P:auxin-activated signaling pathway"/>
    <property type="evidence" value="ECO:0007669"/>
    <property type="project" value="UniProtKB-KW"/>
</dbReference>
<organism evidence="8 9">
    <name type="scientific">Rhynchospora tenuis</name>
    <dbReference type="NCBI Taxonomy" id="198213"/>
    <lineage>
        <taxon>Eukaryota</taxon>
        <taxon>Viridiplantae</taxon>
        <taxon>Streptophyta</taxon>
        <taxon>Embryophyta</taxon>
        <taxon>Tracheophyta</taxon>
        <taxon>Spermatophyta</taxon>
        <taxon>Magnoliopsida</taxon>
        <taxon>Liliopsida</taxon>
        <taxon>Poales</taxon>
        <taxon>Cyperaceae</taxon>
        <taxon>Cyperoideae</taxon>
        <taxon>Rhynchosporeae</taxon>
        <taxon>Rhynchospora</taxon>
    </lineage>
</organism>
<evidence type="ECO:0000256" key="6">
    <source>
        <dbReference type="ARBA" id="ARBA00023294"/>
    </source>
</evidence>
<keyword evidence="5" id="KW-0472">Membrane</keyword>
<sequence length="272" mass="30383">MDRQWEKRPRPLSPPRLAREHASFSAALLDAIYRSIDTSPDKRTSPKNSSPDISRVPPAEFWRDPRAALADPNSQIVPQKYPSTPRYLTSSTSSTPRRKPPRKNRVRPDPSPPSPPNTPQIKEDVLEFGTKSDKKKGKKKRSIMHFLKSFFSIKRDKKAKPRPAQLPQLMAASTETVDHPIGSSARSCMSSRRKSDGPKRSVRFAPVSVIVDEECKPCGHKRVYDGAVERRVEELIKVLKVEERGKKKGSGGSGSELSELDSLVAAACEDLH</sequence>
<dbReference type="PANTHER" id="PTHR33541:SF8">
    <property type="entry name" value="OS02G0776600 PROTEIN"/>
    <property type="match status" value="1"/>
</dbReference>
<keyword evidence="3" id="KW-0813">Transport</keyword>
<name>A0AAD5ZJQ4_9POAL</name>
<feature type="compositionally biased region" description="Basic residues" evidence="7">
    <location>
        <begin position="96"/>
        <end position="105"/>
    </location>
</feature>
<feature type="region of interest" description="Disordered" evidence="7">
    <location>
        <begin position="154"/>
        <end position="200"/>
    </location>
</feature>
<evidence type="ECO:0000256" key="4">
    <source>
        <dbReference type="ARBA" id="ARBA00022475"/>
    </source>
</evidence>
<comment type="similarity">
    <text evidence="2">Belongs to the BIG GRAIN 1 (BG1) plant protein family.</text>
</comment>
<dbReference type="GO" id="GO:0005886">
    <property type="term" value="C:plasma membrane"/>
    <property type="evidence" value="ECO:0007669"/>
    <property type="project" value="UniProtKB-SubCell"/>
</dbReference>
<keyword evidence="6" id="KW-0927">Auxin signaling pathway</keyword>
<reference evidence="8 9" key="1">
    <citation type="journal article" date="2022" name="Cell">
        <title>Repeat-based holocentromeres influence genome architecture and karyotype evolution.</title>
        <authorList>
            <person name="Hofstatter P.G."/>
            <person name="Thangavel G."/>
            <person name="Lux T."/>
            <person name="Neumann P."/>
            <person name="Vondrak T."/>
            <person name="Novak P."/>
            <person name="Zhang M."/>
            <person name="Costa L."/>
            <person name="Castellani M."/>
            <person name="Scott A."/>
            <person name="Toegelov H."/>
            <person name="Fuchs J."/>
            <person name="Mata-Sucre Y."/>
            <person name="Dias Y."/>
            <person name="Vanzela A.L.L."/>
            <person name="Huettel B."/>
            <person name="Almeida C.C.S."/>
            <person name="Simkova H."/>
            <person name="Souza G."/>
            <person name="Pedrosa-Harand A."/>
            <person name="Macas J."/>
            <person name="Mayer K.F.X."/>
            <person name="Houben A."/>
            <person name="Marques A."/>
        </authorList>
    </citation>
    <scope>NUCLEOTIDE SEQUENCE [LARGE SCALE GENOMIC DNA]</scope>
    <source>
        <strain evidence="8">RhyTen1mFocal</strain>
    </source>
</reference>
<evidence type="ECO:0000256" key="2">
    <source>
        <dbReference type="ARBA" id="ARBA00010067"/>
    </source>
</evidence>
<evidence type="ECO:0000256" key="7">
    <source>
        <dbReference type="SAM" id="MobiDB-lite"/>
    </source>
</evidence>
<dbReference type="Proteomes" id="UP001210211">
    <property type="component" value="Unassembled WGS sequence"/>
</dbReference>
<evidence type="ECO:0000256" key="5">
    <source>
        <dbReference type="ARBA" id="ARBA00023136"/>
    </source>
</evidence>
<proteinExistence type="inferred from homology"/>
<evidence type="ECO:0000256" key="3">
    <source>
        <dbReference type="ARBA" id="ARBA00022448"/>
    </source>
</evidence>
<evidence type="ECO:0000256" key="1">
    <source>
        <dbReference type="ARBA" id="ARBA00004236"/>
    </source>
</evidence>
<comment type="caution">
    <text evidence="8">The sequence shown here is derived from an EMBL/GenBank/DDBJ whole genome shotgun (WGS) entry which is preliminary data.</text>
</comment>
<gene>
    <name evidence="8" type="ORF">LUZ61_002872</name>
</gene>
<accession>A0AAD5ZJQ4</accession>
<feature type="region of interest" description="Disordered" evidence="7">
    <location>
        <begin position="37"/>
        <end position="141"/>
    </location>
</feature>
<dbReference type="InterPro" id="IPR039621">
    <property type="entry name" value="BG1-like"/>
</dbReference>
<comment type="subcellular location">
    <subcellularLocation>
        <location evidence="1">Cell membrane</location>
    </subcellularLocation>
</comment>
<evidence type="ECO:0000313" key="9">
    <source>
        <dbReference type="Proteomes" id="UP001210211"/>
    </source>
</evidence>